<protein>
    <submittedName>
        <fullName evidence="1">Similar to Trans-aconitate 2-methyltransferase acc. no. Q9RX93</fullName>
    </submittedName>
</protein>
<dbReference type="OrthoDB" id="184880at2759"/>
<dbReference type="CDD" id="cd02440">
    <property type="entry name" value="AdoMet_MTases"/>
    <property type="match status" value="1"/>
</dbReference>
<dbReference type="GO" id="GO:0032259">
    <property type="term" value="P:methylation"/>
    <property type="evidence" value="ECO:0007669"/>
    <property type="project" value="UniProtKB-KW"/>
</dbReference>
<keyword evidence="2" id="KW-1185">Reference proteome</keyword>
<dbReference type="PANTHER" id="PTHR43591:SF24">
    <property type="entry name" value="2-METHOXY-6-POLYPRENYL-1,4-BENZOQUINOL METHYLASE, MITOCHONDRIAL"/>
    <property type="match status" value="1"/>
</dbReference>
<gene>
    <name evidence="1" type="ORF">PCON_07941</name>
</gene>
<dbReference type="GO" id="GO:0008168">
    <property type="term" value="F:methyltransferase activity"/>
    <property type="evidence" value="ECO:0007669"/>
    <property type="project" value="UniProtKB-KW"/>
</dbReference>
<accession>U4LDS5</accession>
<dbReference type="eggNOG" id="ENOG502S6PS">
    <property type="taxonomic scope" value="Eukaryota"/>
</dbReference>
<dbReference type="AlphaFoldDB" id="U4LDS5"/>
<dbReference type="EMBL" id="HF935409">
    <property type="protein sequence ID" value="CCX30013.1"/>
    <property type="molecule type" value="Genomic_DNA"/>
</dbReference>
<dbReference type="SUPFAM" id="SSF53335">
    <property type="entry name" value="S-adenosyl-L-methionine-dependent methyltransferases"/>
    <property type="match status" value="1"/>
</dbReference>
<keyword evidence="1" id="KW-0489">Methyltransferase</keyword>
<dbReference type="STRING" id="1076935.U4LDS5"/>
<keyword evidence="1" id="KW-0808">Transferase</keyword>
<dbReference type="Pfam" id="PF13489">
    <property type="entry name" value="Methyltransf_23"/>
    <property type="match status" value="1"/>
</dbReference>
<evidence type="ECO:0000313" key="1">
    <source>
        <dbReference type="EMBL" id="CCX30013.1"/>
    </source>
</evidence>
<dbReference type="Proteomes" id="UP000018144">
    <property type="component" value="Unassembled WGS sequence"/>
</dbReference>
<dbReference type="PANTHER" id="PTHR43591">
    <property type="entry name" value="METHYLTRANSFERASE"/>
    <property type="match status" value="1"/>
</dbReference>
<proteinExistence type="predicted"/>
<dbReference type="Gene3D" id="3.40.50.150">
    <property type="entry name" value="Vaccinia Virus protein VP39"/>
    <property type="match status" value="1"/>
</dbReference>
<organism evidence="1 2">
    <name type="scientific">Pyronema omphalodes (strain CBS 100304)</name>
    <name type="common">Pyronema confluens</name>
    <dbReference type="NCBI Taxonomy" id="1076935"/>
    <lineage>
        <taxon>Eukaryota</taxon>
        <taxon>Fungi</taxon>
        <taxon>Dikarya</taxon>
        <taxon>Ascomycota</taxon>
        <taxon>Pezizomycotina</taxon>
        <taxon>Pezizomycetes</taxon>
        <taxon>Pezizales</taxon>
        <taxon>Pyronemataceae</taxon>
        <taxon>Pyronema</taxon>
    </lineage>
</organism>
<dbReference type="InterPro" id="IPR029063">
    <property type="entry name" value="SAM-dependent_MTases_sf"/>
</dbReference>
<reference evidence="1 2" key="1">
    <citation type="journal article" date="2013" name="PLoS Genet.">
        <title>The genome and development-dependent transcriptomes of Pyronema confluens: a window into fungal evolution.</title>
        <authorList>
            <person name="Traeger S."/>
            <person name="Altegoer F."/>
            <person name="Freitag M."/>
            <person name="Gabaldon T."/>
            <person name="Kempken F."/>
            <person name="Kumar A."/>
            <person name="Marcet-Houben M."/>
            <person name="Poggeler S."/>
            <person name="Stajich J.E."/>
            <person name="Nowrousian M."/>
        </authorList>
    </citation>
    <scope>NUCLEOTIDE SEQUENCE [LARGE SCALE GENOMIC DNA]</scope>
    <source>
        <strain evidence="2">CBS 100304</strain>
        <tissue evidence="1">Vegetative mycelium</tissue>
    </source>
</reference>
<evidence type="ECO:0000313" key="2">
    <source>
        <dbReference type="Proteomes" id="UP000018144"/>
    </source>
</evidence>
<name>U4LDS5_PYROM</name>
<sequence>MAQGTIEVDPAVLKDEDKDDYLSTGYNTSTASLSESLNQYMFENGRRYHSYFGCDKNPHPTDEMEQDRLDLHHEIFYLLYGRKLHFAPIEDPHRILDVGTGTGIWAIDMADQYPMAEVIGVDLSPIQPAWVPPNCKFEVDDVELEWTYQSDFFDFVHIRNLGQALTSYPRLVQQIYRCVKPGGFIEISEVEMELRSDNGTLSKAKGLTEYMVHLRQAMEKLGRPQPCAGMRENILNAGFIDMVETTVKQPLGPWAKDPDIKKAGAMALLGGESGYHAYAMQMFTRVLGMSAEEADKMCTNAFKSVCNKNVHVYSNQFVAYARKPE</sequence>